<feature type="transmembrane region" description="Helical" evidence="11">
    <location>
        <begin position="337"/>
        <end position="359"/>
    </location>
</feature>
<dbReference type="InterPro" id="IPR004387">
    <property type="entry name" value="Pept_M50_Zn"/>
</dbReference>
<dbReference type="GO" id="GO:0006508">
    <property type="term" value="P:proteolysis"/>
    <property type="evidence" value="ECO:0007669"/>
    <property type="project" value="UniProtKB-KW"/>
</dbReference>
<evidence type="ECO:0000259" key="12">
    <source>
        <dbReference type="Pfam" id="PF02163"/>
    </source>
</evidence>
<evidence type="ECO:0000256" key="4">
    <source>
        <dbReference type="ARBA" id="ARBA00022670"/>
    </source>
</evidence>
<evidence type="ECO:0000256" key="8">
    <source>
        <dbReference type="ARBA" id="ARBA00022989"/>
    </source>
</evidence>
<feature type="transmembrane region" description="Helical" evidence="11">
    <location>
        <begin position="91"/>
        <end position="112"/>
    </location>
</feature>
<evidence type="ECO:0000256" key="10">
    <source>
        <dbReference type="ARBA" id="ARBA00023136"/>
    </source>
</evidence>
<dbReference type="Proteomes" id="UP000179115">
    <property type="component" value="Unassembled WGS sequence"/>
</dbReference>
<keyword evidence="5 11" id="KW-0812">Transmembrane</keyword>
<comment type="cofactor">
    <cofactor evidence="1">
        <name>Zn(2+)</name>
        <dbReference type="ChEBI" id="CHEBI:29105"/>
    </cofactor>
</comment>
<keyword evidence="4" id="KW-0645">Protease</keyword>
<dbReference type="GO" id="GO:0016020">
    <property type="term" value="C:membrane"/>
    <property type="evidence" value="ECO:0007669"/>
    <property type="project" value="UniProtKB-SubCell"/>
</dbReference>
<dbReference type="STRING" id="1798508.A3A35_03165"/>
<evidence type="ECO:0000256" key="9">
    <source>
        <dbReference type="ARBA" id="ARBA00023049"/>
    </source>
</evidence>
<dbReference type="Pfam" id="PF02163">
    <property type="entry name" value="Peptidase_M50"/>
    <property type="match status" value="1"/>
</dbReference>
<evidence type="ECO:0000313" key="13">
    <source>
        <dbReference type="EMBL" id="OGG71886.1"/>
    </source>
</evidence>
<dbReference type="AlphaFoldDB" id="A0A1F6EE08"/>
<evidence type="ECO:0000256" key="6">
    <source>
        <dbReference type="ARBA" id="ARBA00022801"/>
    </source>
</evidence>
<dbReference type="SUPFAM" id="SSF50156">
    <property type="entry name" value="PDZ domain-like"/>
    <property type="match status" value="1"/>
</dbReference>
<keyword evidence="10 11" id="KW-0472">Membrane</keyword>
<dbReference type="EMBL" id="MFLV01000007">
    <property type="protein sequence ID" value="OGG71886.1"/>
    <property type="molecule type" value="Genomic_DNA"/>
</dbReference>
<dbReference type="InterPro" id="IPR008915">
    <property type="entry name" value="Peptidase_M50"/>
</dbReference>
<evidence type="ECO:0000256" key="11">
    <source>
        <dbReference type="SAM" id="Phobius"/>
    </source>
</evidence>
<dbReference type="Gene3D" id="2.30.42.10">
    <property type="match status" value="1"/>
</dbReference>
<evidence type="ECO:0000256" key="5">
    <source>
        <dbReference type="ARBA" id="ARBA00022692"/>
    </source>
</evidence>
<accession>A0A1F6EE08</accession>
<comment type="similarity">
    <text evidence="3">Belongs to the peptidase M50B family.</text>
</comment>
<dbReference type="CDD" id="cd06163">
    <property type="entry name" value="S2P-M50_PDZ_RseP-like"/>
    <property type="match status" value="1"/>
</dbReference>
<evidence type="ECO:0000256" key="2">
    <source>
        <dbReference type="ARBA" id="ARBA00004141"/>
    </source>
</evidence>
<dbReference type="PANTHER" id="PTHR42837">
    <property type="entry name" value="REGULATOR OF SIGMA-E PROTEASE RSEP"/>
    <property type="match status" value="1"/>
</dbReference>
<dbReference type="GO" id="GO:0004222">
    <property type="term" value="F:metalloendopeptidase activity"/>
    <property type="evidence" value="ECO:0007669"/>
    <property type="project" value="InterPro"/>
</dbReference>
<evidence type="ECO:0000313" key="14">
    <source>
        <dbReference type="Proteomes" id="UP000179115"/>
    </source>
</evidence>
<feature type="transmembrane region" description="Helical" evidence="11">
    <location>
        <begin position="291"/>
        <end position="316"/>
    </location>
</feature>
<comment type="subcellular location">
    <subcellularLocation>
        <location evidence="2">Membrane</location>
        <topology evidence="2">Multi-pass membrane protein</topology>
    </subcellularLocation>
</comment>
<protein>
    <recommendedName>
        <fullName evidence="12">Peptidase M50 domain-containing protein</fullName>
    </recommendedName>
</protein>
<dbReference type="InterPro" id="IPR036034">
    <property type="entry name" value="PDZ_sf"/>
</dbReference>
<feature type="domain" description="Peptidase M50" evidence="12">
    <location>
        <begin position="6"/>
        <end position="353"/>
    </location>
</feature>
<comment type="caution">
    <text evidence="13">The sequence shown here is derived from an EMBL/GenBank/DDBJ whole genome shotgun (WGS) entry which is preliminary data.</text>
</comment>
<name>A0A1F6EE08_9BACT</name>
<evidence type="ECO:0000256" key="3">
    <source>
        <dbReference type="ARBA" id="ARBA00007931"/>
    </source>
</evidence>
<proteinExistence type="inferred from homology"/>
<reference evidence="13 14" key="1">
    <citation type="journal article" date="2016" name="Nat. Commun.">
        <title>Thousands of microbial genomes shed light on interconnected biogeochemical processes in an aquifer system.</title>
        <authorList>
            <person name="Anantharaman K."/>
            <person name="Brown C.T."/>
            <person name="Hug L.A."/>
            <person name="Sharon I."/>
            <person name="Castelle C.J."/>
            <person name="Probst A.J."/>
            <person name="Thomas B.C."/>
            <person name="Singh A."/>
            <person name="Wilkins M.J."/>
            <person name="Karaoz U."/>
            <person name="Brodie E.L."/>
            <person name="Williams K.H."/>
            <person name="Hubbard S.S."/>
            <person name="Banfield J.F."/>
        </authorList>
    </citation>
    <scope>NUCLEOTIDE SEQUENCE [LARGE SCALE GENOMIC DNA]</scope>
</reference>
<keyword evidence="6" id="KW-0378">Hydrolase</keyword>
<gene>
    <name evidence="13" type="ORF">A3A35_03165</name>
</gene>
<evidence type="ECO:0000256" key="1">
    <source>
        <dbReference type="ARBA" id="ARBA00001947"/>
    </source>
</evidence>
<keyword evidence="8 11" id="KW-1133">Transmembrane helix</keyword>
<organism evidence="13 14">
    <name type="scientific">Candidatus Kaiserbacteria bacterium RIFCSPLOWO2_01_FULL_51_21</name>
    <dbReference type="NCBI Taxonomy" id="1798508"/>
    <lineage>
        <taxon>Bacteria</taxon>
        <taxon>Candidatus Kaiseribacteriota</taxon>
    </lineage>
</organism>
<dbReference type="PANTHER" id="PTHR42837:SF2">
    <property type="entry name" value="MEMBRANE METALLOPROTEASE ARASP2, CHLOROPLASTIC-RELATED"/>
    <property type="match status" value="1"/>
</dbReference>
<feature type="transmembrane region" description="Helical" evidence="11">
    <location>
        <begin position="6"/>
        <end position="25"/>
    </location>
</feature>
<keyword evidence="9" id="KW-0482">Metalloprotease</keyword>
<evidence type="ECO:0000256" key="7">
    <source>
        <dbReference type="ARBA" id="ARBA00022833"/>
    </source>
</evidence>
<sequence>MTVILFLAILVALILVHEFGHFLVAKWARIRVDEFGIGFPPRLFGRKRGETLYSVNALPLGGFVKIFGEDPSEAALSGPDAARSFIHKPKIVQLAVLVAGVFGNIILAWLLLSLGFTIGMPTALEQAEGHTLTDVRLVTTSVLPDSPAEKAGFLLGDSIQELSVGQFSVRPEKPEDVAAFVSAHGKEDVTVLVSRDDRQKKFTVQPKVGVIANEPEVPAIGIAMGVVGTLTLPPPLALIEGAQATGGLLRGTVVGLYHFVVQALAGAGDFSQITGPVGIVGLVGDASALGFIYLLSFTALISVNLAVINLLPFPSLDGGRFLFVIIEAMKGSAIKPAIANTVNAVGFILLILLMLAVTYHDIVKLVTS</sequence>
<keyword evidence="7" id="KW-0862">Zinc</keyword>